<keyword evidence="3" id="KW-1185">Reference proteome</keyword>
<dbReference type="Proteomes" id="UP000223913">
    <property type="component" value="Unassembled WGS sequence"/>
</dbReference>
<name>A0A2D0N9P9_FLAN2</name>
<keyword evidence="1" id="KW-0472">Membrane</keyword>
<reference evidence="2 3" key="1">
    <citation type="submission" date="2017-10" db="EMBL/GenBank/DDBJ databases">
        <title>The draft genome sequence of Lewinella nigricans NBRC 102662.</title>
        <authorList>
            <person name="Wang K."/>
        </authorList>
    </citation>
    <scope>NUCLEOTIDE SEQUENCE [LARGE SCALE GENOMIC DNA]</scope>
    <source>
        <strain evidence="2 3">NBRC 102662</strain>
    </source>
</reference>
<sequence length="253" mass="28893">MNVPTRIMLIVCIIGLVIAIFIPKCGNDKPLDDDEIIPPPTLVEDSIEFSNFSEDQRLADTENELKCINFDDIEEEVIVMLRDLSGSMNNVLLDSRRSITEREEEARNTGYKFFMDTTINTVQIISSHTGGNIKTFNVMDYLRTLISDNRYKITRVEWFDLEVAPLSEFTKDETGRWKGKAKISQLYQKFNSKKGLDGITAMDLYYEDITDKTVTIYLEQYDCYDNQQNFQTDGCCLILLGDIAATSITKGHG</sequence>
<evidence type="ECO:0000313" key="3">
    <source>
        <dbReference type="Proteomes" id="UP000223913"/>
    </source>
</evidence>
<dbReference type="RefSeq" id="WP_099151647.1">
    <property type="nucleotide sequence ID" value="NZ_PDUD01000023.1"/>
</dbReference>
<protein>
    <submittedName>
        <fullName evidence="2">Uncharacterized protein</fullName>
    </submittedName>
</protein>
<evidence type="ECO:0000313" key="2">
    <source>
        <dbReference type="EMBL" id="PHN05100.1"/>
    </source>
</evidence>
<gene>
    <name evidence="2" type="ORF">CRP01_18945</name>
</gene>
<dbReference type="AlphaFoldDB" id="A0A2D0N9P9"/>
<comment type="caution">
    <text evidence="2">The sequence shown here is derived from an EMBL/GenBank/DDBJ whole genome shotgun (WGS) entry which is preliminary data.</text>
</comment>
<proteinExistence type="predicted"/>
<dbReference type="EMBL" id="PDUD01000023">
    <property type="protein sequence ID" value="PHN05100.1"/>
    <property type="molecule type" value="Genomic_DNA"/>
</dbReference>
<accession>A0A2D0N9P9</accession>
<feature type="transmembrane region" description="Helical" evidence="1">
    <location>
        <begin position="7"/>
        <end position="23"/>
    </location>
</feature>
<keyword evidence="1" id="KW-0812">Transmembrane</keyword>
<evidence type="ECO:0000256" key="1">
    <source>
        <dbReference type="SAM" id="Phobius"/>
    </source>
</evidence>
<keyword evidence="1" id="KW-1133">Transmembrane helix</keyword>
<organism evidence="2 3">
    <name type="scientific">Flavilitoribacter nigricans (strain ATCC 23147 / DSM 23189 / NBRC 102662 / NCIMB 1420 / SS-2)</name>
    <name type="common">Lewinella nigricans</name>
    <dbReference type="NCBI Taxonomy" id="1122177"/>
    <lineage>
        <taxon>Bacteria</taxon>
        <taxon>Pseudomonadati</taxon>
        <taxon>Bacteroidota</taxon>
        <taxon>Saprospiria</taxon>
        <taxon>Saprospirales</taxon>
        <taxon>Lewinellaceae</taxon>
        <taxon>Flavilitoribacter</taxon>
    </lineage>
</organism>